<protein>
    <recommendedName>
        <fullName evidence="3">peptidylprolyl isomerase</fullName>
        <ecNumber evidence="3">5.2.1.8</ecNumber>
    </recommendedName>
</protein>
<evidence type="ECO:0000256" key="2">
    <source>
        <dbReference type="ARBA" id="ARBA00007656"/>
    </source>
</evidence>
<dbReference type="InterPro" id="IPR000297">
    <property type="entry name" value="PPIase_PpiC"/>
</dbReference>
<organism evidence="8 9">
    <name type="scientific">Moraxella equi</name>
    <dbReference type="NCBI Taxonomy" id="60442"/>
    <lineage>
        <taxon>Bacteria</taxon>
        <taxon>Pseudomonadati</taxon>
        <taxon>Pseudomonadota</taxon>
        <taxon>Gammaproteobacteria</taxon>
        <taxon>Moraxellales</taxon>
        <taxon>Moraxellaceae</taxon>
        <taxon>Moraxella</taxon>
    </lineage>
</organism>
<comment type="similarity">
    <text evidence="2">Belongs to the PpiC/parvulin rotamase family.</text>
</comment>
<accession>A0A378QMT0</accession>
<dbReference type="AlphaFoldDB" id="A0A378QMT0"/>
<dbReference type="InterPro" id="IPR027304">
    <property type="entry name" value="Trigger_fact/SurA_dom_sf"/>
</dbReference>
<dbReference type="Pfam" id="PF00639">
    <property type="entry name" value="Rotamase"/>
    <property type="match status" value="1"/>
</dbReference>
<feature type="compositionally biased region" description="Basic and acidic residues" evidence="6">
    <location>
        <begin position="67"/>
        <end position="78"/>
    </location>
</feature>
<reference evidence="8 9" key="1">
    <citation type="submission" date="2018-06" db="EMBL/GenBank/DDBJ databases">
        <authorList>
            <consortium name="Pathogen Informatics"/>
            <person name="Doyle S."/>
        </authorList>
    </citation>
    <scope>NUCLEOTIDE SEQUENCE [LARGE SCALE GENOMIC DNA]</scope>
    <source>
        <strain evidence="8 9">NCTC11012</strain>
    </source>
</reference>
<evidence type="ECO:0000313" key="8">
    <source>
        <dbReference type="EMBL" id="STZ02088.1"/>
    </source>
</evidence>
<feature type="region of interest" description="Disordered" evidence="6">
    <location>
        <begin position="1"/>
        <end position="78"/>
    </location>
</feature>
<evidence type="ECO:0000256" key="1">
    <source>
        <dbReference type="ARBA" id="ARBA00000971"/>
    </source>
</evidence>
<dbReference type="PANTHER" id="PTHR47245">
    <property type="entry name" value="PEPTIDYLPROLYL ISOMERASE"/>
    <property type="match status" value="1"/>
</dbReference>
<dbReference type="PANTHER" id="PTHR47245:SF2">
    <property type="entry name" value="PEPTIDYL-PROLYL CIS-TRANS ISOMERASE HP_0175-RELATED"/>
    <property type="match status" value="1"/>
</dbReference>
<evidence type="ECO:0000256" key="4">
    <source>
        <dbReference type="ARBA" id="ARBA00023110"/>
    </source>
</evidence>
<dbReference type="SUPFAM" id="SSF46689">
    <property type="entry name" value="Homeodomain-like"/>
    <property type="match status" value="1"/>
</dbReference>
<keyword evidence="4 5" id="KW-0697">Rotamase</keyword>
<gene>
    <name evidence="8" type="primary">ppiC_1</name>
    <name evidence="8" type="ORF">NCTC11012_00311</name>
</gene>
<evidence type="ECO:0000313" key="9">
    <source>
        <dbReference type="Proteomes" id="UP000254618"/>
    </source>
</evidence>
<keyword evidence="5 8" id="KW-0413">Isomerase</keyword>
<dbReference type="SUPFAM" id="SSF109998">
    <property type="entry name" value="Triger factor/SurA peptide-binding domain-like"/>
    <property type="match status" value="1"/>
</dbReference>
<evidence type="ECO:0000259" key="7">
    <source>
        <dbReference type="PROSITE" id="PS50198"/>
    </source>
</evidence>
<dbReference type="PROSITE" id="PS01096">
    <property type="entry name" value="PPIC_PPIASE_1"/>
    <property type="match status" value="1"/>
</dbReference>
<evidence type="ECO:0000256" key="3">
    <source>
        <dbReference type="ARBA" id="ARBA00013194"/>
    </source>
</evidence>
<dbReference type="InterPro" id="IPR023058">
    <property type="entry name" value="PPIase_PpiC_CS"/>
</dbReference>
<name>A0A378QMT0_9GAMM</name>
<dbReference type="InterPro" id="IPR002622">
    <property type="entry name" value="Transposase_14"/>
</dbReference>
<dbReference type="Proteomes" id="UP000254618">
    <property type="component" value="Unassembled WGS sequence"/>
</dbReference>
<dbReference type="InterPro" id="IPR050245">
    <property type="entry name" value="PrsA_foldase"/>
</dbReference>
<dbReference type="EC" id="5.2.1.8" evidence="3"/>
<dbReference type="SUPFAM" id="SSF54534">
    <property type="entry name" value="FKBP-like"/>
    <property type="match status" value="1"/>
</dbReference>
<dbReference type="InterPro" id="IPR046357">
    <property type="entry name" value="PPIase_dom_sf"/>
</dbReference>
<dbReference type="Pfam" id="PF01710">
    <property type="entry name" value="HTH_Tnp_IS630"/>
    <property type="match status" value="1"/>
</dbReference>
<dbReference type="PROSITE" id="PS50198">
    <property type="entry name" value="PPIC_PPIASE_2"/>
    <property type="match status" value="1"/>
</dbReference>
<evidence type="ECO:0000256" key="6">
    <source>
        <dbReference type="SAM" id="MobiDB-lite"/>
    </source>
</evidence>
<dbReference type="GO" id="GO:0003755">
    <property type="term" value="F:peptidyl-prolyl cis-trans isomerase activity"/>
    <property type="evidence" value="ECO:0007669"/>
    <property type="project" value="UniProtKB-KW"/>
</dbReference>
<feature type="compositionally biased region" description="Basic residues" evidence="6">
    <location>
        <begin position="51"/>
        <end position="66"/>
    </location>
</feature>
<sequence>MTVQAYNPKAPNNPAPTSNPQTSTELLHISEPNQAHAKPSDGSCGCGGTHNHSHDHNHHHHTHAHSHSHEPEFFDDGIRVMPTSDDLKRLSSDAELIQRAISEENANHSNLIASSRQSVPTITVNGVLISEQAIGEEVQYHPADSQDEALFLSAQALVIRELLRQAVMADDELKDEWQVDDENAISKLIAKNVHPNTPTDSICEQYYTANQGEFTAPPVMKVRHILFACPPEEGEERIELKKRAYELIDTINNSPNPSGEFITQAMQHSACPSKTDGGELGILQKGATVPEFEKVVFALPKGLAPSPIESRYGVHIVDVMERMDGKALSFDEALPMIRNRLSQQAFHHALIDYLYTLKQNADIVGIDIIPTEPKICYNTPMAYSDDFRQQVLRQLNCGKTYRQLAEEYNISTRTILNWKANPDRKVRTSYTSKIDLEKLRQDVLDYPDAYQRERATRFNCTDRAIAKALKRLKLTRKKSD</sequence>
<feature type="domain" description="PpiC" evidence="7">
    <location>
        <begin position="217"/>
        <end position="321"/>
    </location>
</feature>
<dbReference type="EMBL" id="UGQF01000001">
    <property type="protein sequence ID" value="STZ02088.1"/>
    <property type="molecule type" value="Genomic_DNA"/>
</dbReference>
<dbReference type="Gene3D" id="3.10.50.40">
    <property type="match status" value="1"/>
</dbReference>
<dbReference type="InterPro" id="IPR009057">
    <property type="entry name" value="Homeodomain-like_sf"/>
</dbReference>
<feature type="compositionally biased region" description="Low complexity" evidence="6">
    <location>
        <begin position="1"/>
        <end position="20"/>
    </location>
</feature>
<proteinExistence type="inferred from homology"/>
<evidence type="ECO:0000256" key="5">
    <source>
        <dbReference type="PROSITE-ProRule" id="PRU00278"/>
    </source>
</evidence>
<comment type="catalytic activity">
    <reaction evidence="1">
        <text>[protein]-peptidylproline (omega=180) = [protein]-peptidylproline (omega=0)</text>
        <dbReference type="Rhea" id="RHEA:16237"/>
        <dbReference type="Rhea" id="RHEA-COMP:10747"/>
        <dbReference type="Rhea" id="RHEA-COMP:10748"/>
        <dbReference type="ChEBI" id="CHEBI:83833"/>
        <dbReference type="ChEBI" id="CHEBI:83834"/>
        <dbReference type="EC" id="5.2.1.8"/>
    </reaction>
</comment>
<dbReference type="RefSeq" id="WP_228707188.1">
    <property type="nucleotide sequence ID" value="NZ_UGQF01000001.1"/>
</dbReference>